<keyword evidence="5" id="KW-1185">Reference proteome</keyword>
<evidence type="ECO:0000256" key="1">
    <source>
        <dbReference type="ARBA" id="ARBA00004613"/>
    </source>
</evidence>
<evidence type="ECO:0000256" key="2">
    <source>
        <dbReference type="ARBA" id="ARBA00022525"/>
    </source>
</evidence>
<dbReference type="RefSeq" id="WP_273896629.1">
    <property type="nucleotide sequence ID" value="NZ_JAMDGS010000012.1"/>
</dbReference>
<proteinExistence type="predicted"/>
<keyword evidence="2" id="KW-0964">Secreted</keyword>
<keyword evidence="3" id="KW-0106">Calcium</keyword>
<dbReference type="PANTHER" id="PTHR38340:SF1">
    <property type="entry name" value="S-LAYER PROTEIN"/>
    <property type="match status" value="1"/>
</dbReference>
<evidence type="ECO:0000313" key="5">
    <source>
        <dbReference type="Proteomes" id="UP001150531"/>
    </source>
</evidence>
<organism evidence="4 5">
    <name type="scientific">Pseudomonas aphyarum</name>
    <dbReference type="NCBI Taxonomy" id="2942629"/>
    <lineage>
        <taxon>Bacteria</taxon>
        <taxon>Pseudomonadati</taxon>
        <taxon>Pseudomonadota</taxon>
        <taxon>Gammaproteobacteria</taxon>
        <taxon>Pseudomonadales</taxon>
        <taxon>Pseudomonadaceae</taxon>
        <taxon>Pseudomonas</taxon>
    </lineage>
</organism>
<dbReference type="PANTHER" id="PTHR38340">
    <property type="entry name" value="S-LAYER PROTEIN"/>
    <property type="match status" value="1"/>
</dbReference>
<comment type="subcellular location">
    <subcellularLocation>
        <location evidence="1">Secreted</location>
    </subcellularLocation>
</comment>
<evidence type="ECO:0000256" key="3">
    <source>
        <dbReference type="ARBA" id="ARBA00022837"/>
    </source>
</evidence>
<gene>
    <name evidence="4" type="ORF">M5G18_18045</name>
</gene>
<accession>A0ABT5PRG6</accession>
<protein>
    <submittedName>
        <fullName evidence="4">Calcium-binding protein</fullName>
    </submittedName>
</protein>
<dbReference type="Proteomes" id="UP001150531">
    <property type="component" value="Unassembled WGS sequence"/>
</dbReference>
<dbReference type="InterPro" id="IPR001343">
    <property type="entry name" value="Hemolysn_Ca-bd"/>
</dbReference>
<reference evidence="4" key="1">
    <citation type="submission" date="2022-05" db="EMBL/GenBank/DDBJ databases">
        <title>Novel Pseudomonas spp. Isolated from a Rainbow Trout Aquaculture Facility.</title>
        <authorList>
            <person name="Testerman T."/>
            <person name="Graf J."/>
        </authorList>
    </citation>
    <scope>NUCLEOTIDE SEQUENCE</scope>
    <source>
        <strain evidence="4">ID386</strain>
    </source>
</reference>
<dbReference type="PRINTS" id="PR00313">
    <property type="entry name" value="CABNDNGRPT"/>
</dbReference>
<evidence type="ECO:0000313" key="4">
    <source>
        <dbReference type="EMBL" id="MDD1126504.1"/>
    </source>
</evidence>
<dbReference type="SUPFAM" id="SSF51120">
    <property type="entry name" value="beta-Roll"/>
    <property type="match status" value="5"/>
</dbReference>
<comment type="caution">
    <text evidence="4">The sequence shown here is derived from an EMBL/GenBank/DDBJ whole genome shotgun (WGS) entry which is preliminary data.</text>
</comment>
<dbReference type="Gene3D" id="2.150.10.10">
    <property type="entry name" value="Serralysin-like metalloprotease, C-terminal"/>
    <property type="match status" value="6"/>
</dbReference>
<dbReference type="Pfam" id="PF00353">
    <property type="entry name" value="HemolysinCabind"/>
    <property type="match status" value="7"/>
</dbReference>
<dbReference type="PROSITE" id="PS00330">
    <property type="entry name" value="HEMOLYSIN_CALCIUM"/>
    <property type="match status" value="2"/>
</dbReference>
<dbReference type="InterPro" id="IPR011049">
    <property type="entry name" value="Serralysin-like_metalloprot_C"/>
</dbReference>
<dbReference type="EMBL" id="JAMDGS010000012">
    <property type="protein sequence ID" value="MDD1126504.1"/>
    <property type="molecule type" value="Genomic_DNA"/>
</dbReference>
<dbReference type="InterPro" id="IPR018511">
    <property type="entry name" value="Hemolysin-typ_Ca-bd_CS"/>
</dbReference>
<sequence length="802" mass="83687">MSVVNGTSDVDYLVGTDGNDELYGLESDDQLVGSAGSDVLDGGEGFDTADYRVLNSAVSVEIDQDSLTVTGADGKRDTLLNVEKVIGTSLNDTFTSNNPGVTLDGSWGDDVYIVGSEGVTIIEENYGGYDELRTSLNTIKMDSFIEKLTFTGTGDFKAYGSDTDNEIIGGAGNDWLWGGDGADHFVGGDGFDTVSYSDSTEGVRIADWSNYDWLTIAYGDTFTGIEAIEGSKFDDLIYRFEGSMIIDGSDGYDTVSYHQNAGPVSIEIGSGINAVGDTFRNVEKIIGTSNADQFTANIGGVTLAGGDWNDVYIINSTGVTIEEVEGFMGGTDQVYTTLSVMHLDPFVENLTYTGTGDFTGYGNDTWNTIVGGSGNDVLFGGDKGDSFDGGDGIDVLSYGDSTVAMTLNWATREFSGIADGDTYQNIEIIRGSDFNDTFYADGMSWYFGLDGGQGQDLLSFKYATMPMAIDLSGAAYKPWDPMPEYTSIELIEGSQYFDDFIGSAGNETFIGGGGGDAIDGRDGVDNVWYLTSASAVEINLQTGINLGGDAQGDTLTNVEGVMGSHFDDTLTGNEADNYLEGGRGSDLINGGDGSDVIYGGLVSDIGPFSLEGVADNAQADQLYGGSGDDVIVSAENDLGTNAFGEDGNDTVTVVNGSAIGGIGNDVLTGKGSTYSLFGGEGDDRLILNLAGQQASGGFANGGEGDDTYVVNTSGLVVIQDGGTSLNDTLILNAIANASQLGVTRIGDDAYLHSANDGSTGAPTNGVKLAGWYAGFNSIEHIQTADGQVYNLPAAVDGFAMFG</sequence>
<dbReference type="InterPro" id="IPR050557">
    <property type="entry name" value="RTX_toxin/Mannuronan_C5-epim"/>
</dbReference>
<name>A0ABT5PRG6_9PSED</name>